<evidence type="ECO:0000256" key="2">
    <source>
        <dbReference type="ARBA" id="ARBA00023172"/>
    </source>
</evidence>
<dbReference type="PANTHER" id="PTHR30461:SF2">
    <property type="entry name" value="SERINE RECOMBINASE PINE-RELATED"/>
    <property type="match status" value="1"/>
</dbReference>
<protein>
    <submittedName>
        <fullName evidence="4">Recombinase family protein</fullName>
    </submittedName>
</protein>
<comment type="caution">
    <text evidence="4">The sequence shown here is derived from an EMBL/GenBank/DDBJ whole genome shotgun (WGS) entry which is preliminary data.</text>
</comment>
<feature type="domain" description="Resolvase/invertase-type recombinase catalytic" evidence="3">
    <location>
        <begin position="3"/>
        <end position="138"/>
    </location>
</feature>
<evidence type="ECO:0000313" key="5">
    <source>
        <dbReference type="Proteomes" id="UP001158058"/>
    </source>
</evidence>
<accession>A0AB73HV57</accession>
<reference evidence="4" key="1">
    <citation type="submission" date="2022-09" db="EMBL/GenBank/DDBJ databases">
        <title>Intensive care unit water sources are persistently colonized with multi-drug resistant bacteria and are the site of extensive horizontal gene transfer of antibiotic resistance genes.</title>
        <authorList>
            <person name="Diorio-Toth L."/>
        </authorList>
    </citation>
    <scope>NUCLEOTIDE SEQUENCE</scope>
    <source>
        <strain evidence="4">GD04146</strain>
    </source>
</reference>
<dbReference type="InterPro" id="IPR050639">
    <property type="entry name" value="SSR_resolvase"/>
</dbReference>
<gene>
    <name evidence="4" type="ORF">N7380_02320</name>
</gene>
<dbReference type="SMART" id="SM00857">
    <property type="entry name" value="Resolvase"/>
    <property type="match status" value="1"/>
</dbReference>
<dbReference type="EMBL" id="JAODZF010000001">
    <property type="protein sequence ID" value="MDH0141140.1"/>
    <property type="molecule type" value="Genomic_DNA"/>
</dbReference>
<dbReference type="Pfam" id="PF00239">
    <property type="entry name" value="Resolvase"/>
    <property type="match status" value="1"/>
</dbReference>
<dbReference type="SUPFAM" id="SSF53041">
    <property type="entry name" value="Resolvase-like"/>
    <property type="match status" value="1"/>
</dbReference>
<proteinExistence type="predicted"/>
<dbReference type="GO" id="GO:0003677">
    <property type="term" value="F:DNA binding"/>
    <property type="evidence" value="ECO:0007669"/>
    <property type="project" value="UniProtKB-KW"/>
</dbReference>
<dbReference type="GO" id="GO:0000150">
    <property type="term" value="F:DNA strand exchange activity"/>
    <property type="evidence" value="ECO:0007669"/>
    <property type="project" value="InterPro"/>
</dbReference>
<dbReference type="PANTHER" id="PTHR30461">
    <property type="entry name" value="DNA-INVERTASE FROM LAMBDOID PROPHAGE"/>
    <property type="match status" value="1"/>
</dbReference>
<dbReference type="RefSeq" id="WP_279999547.1">
    <property type="nucleotide sequence ID" value="NZ_JAODZF010000001.1"/>
</dbReference>
<name>A0AB73HV57_AQUAC</name>
<dbReference type="InterPro" id="IPR006119">
    <property type="entry name" value="Resolv_N"/>
</dbReference>
<evidence type="ECO:0000259" key="3">
    <source>
        <dbReference type="SMART" id="SM00857"/>
    </source>
</evidence>
<dbReference type="InterPro" id="IPR036162">
    <property type="entry name" value="Resolvase-like_N_sf"/>
</dbReference>
<keyword evidence="2" id="KW-0233">DNA recombination</keyword>
<keyword evidence="1" id="KW-0238">DNA-binding</keyword>
<dbReference type="Proteomes" id="UP001158058">
    <property type="component" value="Unassembled WGS sequence"/>
</dbReference>
<evidence type="ECO:0000313" key="4">
    <source>
        <dbReference type="EMBL" id="MDH0141140.1"/>
    </source>
</evidence>
<dbReference type="CDD" id="cd00338">
    <property type="entry name" value="Ser_Recombinase"/>
    <property type="match status" value="1"/>
</dbReference>
<dbReference type="AlphaFoldDB" id="A0AB73HV57"/>
<evidence type="ECO:0000256" key="1">
    <source>
        <dbReference type="ARBA" id="ARBA00023125"/>
    </source>
</evidence>
<dbReference type="Gene3D" id="3.40.50.1390">
    <property type="entry name" value="Resolvase, N-terminal catalytic domain"/>
    <property type="match status" value="1"/>
</dbReference>
<sequence length="235" mass="25645">MEVVAYYRVSTKRQGESGLGLEAQREYVETAAKANGWEVVAEYTDAGVSGSIHPLERPEGSKAFAHGLPVVVAKLDRLSRDVEHIAGLMKRADFKVATMPHAKTLELHLYAMLAQQEREFISQRTREALQKLSDRAEAGDMESKRKLDNRAQALAKGRKAENQAKGANATKANAQAFAESIRDNVELCLLRGTRTLQGVADCLNAKGISTAQGGQWSAMQVSRVLSRLSLPLKAA</sequence>
<organism evidence="4 5">
    <name type="scientific">Aquipseudomonas alcaligenes</name>
    <name type="common">Pseudomonas alcaligenes</name>
    <dbReference type="NCBI Taxonomy" id="43263"/>
    <lineage>
        <taxon>Bacteria</taxon>
        <taxon>Pseudomonadati</taxon>
        <taxon>Pseudomonadota</taxon>
        <taxon>Gammaproteobacteria</taxon>
        <taxon>Pseudomonadales</taxon>
        <taxon>Pseudomonadaceae</taxon>
        <taxon>Aquipseudomonas</taxon>
    </lineage>
</organism>